<dbReference type="GO" id="GO:0005762">
    <property type="term" value="C:mitochondrial large ribosomal subunit"/>
    <property type="evidence" value="ECO:0007669"/>
    <property type="project" value="TreeGrafter"/>
</dbReference>
<feature type="region of interest" description="Disordered" evidence="5">
    <location>
        <begin position="171"/>
        <end position="197"/>
    </location>
</feature>
<dbReference type="OrthoDB" id="275582at2759"/>
<accession>A0A8K0SSP4</accession>
<comment type="similarity">
    <text evidence="1">Belongs to the universal ribosomal protein uL23 family.</text>
</comment>
<dbReference type="EMBL" id="JAGPNK010000006">
    <property type="protein sequence ID" value="KAH7319914.1"/>
    <property type="molecule type" value="Genomic_DNA"/>
</dbReference>
<dbReference type="InterPro" id="IPR013025">
    <property type="entry name" value="Ribosomal_uL23-like"/>
</dbReference>
<evidence type="ECO:0000256" key="2">
    <source>
        <dbReference type="ARBA" id="ARBA00022980"/>
    </source>
</evidence>
<evidence type="ECO:0000256" key="5">
    <source>
        <dbReference type="SAM" id="MobiDB-lite"/>
    </source>
</evidence>
<keyword evidence="3" id="KW-0687">Ribonucleoprotein</keyword>
<evidence type="ECO:0000313" key="6">
    <source>
        <dbReference type="EMBL" id="KAH7319914.1"/>
    </source>
</evidence>
<evidence type="ECO:0000313" key="7">
    <source>
        <dbReference type="Proteomes" id="UP000813444"/>
    </source>
</evidence>
<feature type="compositionally biased region" description="Basic and acidic residues" evidence="5">
    <location>
        <begin position="178"/>
        <end position="197"/>
    </location>
</feature>
<dbReference type="Gene3D" id="3.30.70.330">
    <property type="match status" value="1"/>
</dbReference>
<proteinExistence type="inferred from homology"/>
<dbReference type="InterPro" id="IPR012678">
    <property type="entry name" value="Ribosomal_uL23/eL15/eS24_sf"/>
</dbReference>
<dbReference type="GO" id="GO:0032543">
    <property type="term" value="P:mitochondrial translation"/>
    <property type="evidence" value="ECO:0007669"/>
    <property type="project" value="TreeGrafter"/>
</dbReference>
<name>A0A8K0SSP4_9HYPO</name>
<evidence type="ECO:0000256" key="1">
    <source>
        <dbReference type="ARBA" id="ARBA00006700"/>
    </source>
</evidence>
<gene>
    <name evidence="6" type="ORF">B0I35DRAFT_430138</name>
</gene>
<comment type="caution">
    <text evidence="6">The sequence shown here is derived from an EMBL/GenBank/DDBJ whole genome shotgun (WGS) entry which is preliminary data.</text>
</comment>
<dbReference type="PANTHER" id="PTHR12059">
    <property type="entry name" value="RIBOSOMAL PROTEIN L23-RELATED"/>
    <property type="match status" value="1"/>
</dbReference>
<dbReference type="Pfam" id="PF00276">
    <property type="entry name" value="Ribosomal_L23"/>
    <property type="match status" value="1"/>
</dbReference>
<dbReference type="AlphaFoldDB" id="A0A8K0SSP4"/>
<evidence type="ECO:0000256" key="4">
    <source>
        <dbReference type="ARBA" id="ARBA00039977"/>
    </source>
</evidence>
<dbReference type="InterPro" id="IPR012677">
    <property type="entry name" value="Nucleotide-bd_a/b_plait_sf"/>
</dbReference>
<dbReference type="PANTHER" id="PTHR12059:SF5">
    <property type="entry name" value="LARGE RIBOSOMAL SUBUNIT PROTEIN UL23M"/>
    <property type="match status" value="1"/>
</dbReference>
<dbReference type="GO" id="GO:0003735">
    <property type="term" value="F:structural constituent of ribosome"/>
    <property type="evidence" value="ECO:0007669"/>
    <property type="project" value="InterPro"/>
</dbReference>
<sequence length="197" mass="22977">MQALQAAEAAVRPAFRLGQKQIHLPNHVITFINKPKLPPTEAYFKVPLTFTKFDIRDYLWNLYGVEVKKVRVQVLSQPLRRRTPISQSHYRPKPLKYMTVELCEPFQWPEAPSDLSPWQNEMWQMREEKRLEQSQAQVDKARSVIPMRSKQPLSEERKKLSELAQQLLRGEATWSNDKPLDPKFDKLVGREAGDGKA</sequence>
<evidence type="ECO:0000256" key="3">
    <source>
        <dbReference type="ARBA" id="ARBA00023274"/>
    </source>
</evidence>
<dbReference type="SUPFAM" id="SSF54189">
    <property type="entry name" value="Ribosomal proteins S24e, L23 and L15e"/>
    <property type="match status" value="1"/>
</dbReference>
<keyword evidence="2" id="KW-0689">Ribosomal protein</keyword>
<dbReference type="Proteomes" id="UP000813444">
    <property type="component" value="Unassembled WGS sequence"/>
</dbReference>
<feature type="region of interest" description="Disordered" evidence="5">
    <location>
        <begin position="134"/>
        <end position="158"/>
    </location>
</feature>
<reference evidence="6" key="1">
    <citation type="journal article" date="2021" name="Nat. Commun.">
        <title>Genetic determinants of endophytism in the Arabidopsis root mycobiome.</title>
        <authorList>
            <person name="Mesny F."/>
            <person name="Miyauchi S."/>
            <person name="Thiergart T."/>
            <person name="Pickel B."/>
            <person name="Atanasova L."/>
            <person name="Karlsson M."/>
            <person name="Huettel B."/>
            <person name="Barry K.W."/>
            <person name="Haridas S."/>
            <person name="Chen C."/>
            <person name="Bauer D."/>
            <person name="Andreopoulos W."/>
            <person name="Pangilinan J."/>
            <person name="LaButti K."/>
            <person name="Riley R."/>
            <person name="Lipzen A."/>
            <person name="Clum A."/>
            <person name="Drula E."/>
            <person name="Henrissat B."/>
            <person name="Kohler A."/>
            <person name="Grigoriev I.V."/>
            <person name="Martin F.M."/>
            <person name="Hacquard S."/>
        </authorList>
    </citation>
    <scope>NUCLEOTIDE SEQUENCE</scope>
    <source>
        <strain evidence="6">MPI-CAGE-CH-0235</strain>
    </source>
</reference>
<organism evidence="6 7">
    <name type="scientific">Stachybotrys elegans</name>
    <dbReference type="NCBI Taxonomy" id="80388"/>
    <lineage>
        <taxon>Eukaryota</taxon>
        <taxon>Fungi</taxon>
        <taxon>Dikarya</taxon>
        <taxon>Ascomycota</taxon>
        <taxon>Pezizomycotina</taxon>
        <taxon>Sordariomycetes</taxon>
        <taxon>Hypocreomycetidae</taxon>
        <taxon>Hypocreales</taxon>
        <taxon>Stachybotryaceae</taxon>
        <taxon>Stachybotrys</taxon>
    </lineage>
</organism>
<protein>
    <recommendedName>
        <fullName evidence="4">Large ribosomal subunit protein uL23m</fullName>
    </recommendedName>
</protein>
<keyword evidence="7" id="KW-1185">Reference proteome</keyword>